<dbReference type="PANTHER" id="PTHR19282:SF544">
    <property type="entry name" value="TETRASPANIN"/>
    <property type="match status" value="1"/>
</dbReference>
<evidence type="ECO:0000313" key="16">
    <source>
        <dbReference type="EnsemblMetazoa" id="CapteP132011"/>
    </source>
</evidence>
<name>R7T870_CAPTE</name>
<dbReference type="GO" id="GO:0019899">
    <property type="term" value="F:enzyme binding"/>
    <property type="evidence" value="ECO:0007669"/>
    <property type="project" value="UniProtKB-ARBA"/>
</dbReference>
<gene>
    <name evidence="15" type="ORF">CAPTEDRAFT_132011</name>
</gene>
<feature type="disulfide bond" evidence="13">
    <location>
        <begin position="159"/>
        <end position="194"/>
    </location>
</feature>
<evidence type="ECO:0000256" key="10">
    <source>
        <dbReference type="ARBA" id="ARBA00023136"/>
    </source>
</evidence>
<feature type="transmembrane region" description="Helical" evidence="14">
    <location>
        <begin position="98"/>
        <end position="120"/>
    </location>
</feature>
<keyword evidence="9 14" id="KW-1133">Transmembrane helix</keyword>
<dbReference type="InterPro" id="IPR008952">
    <property type="entry name" value="Tetraspanin_EC2_sf"/>
</dbReference>
<reference evidence="16" key="3">
    <citation type="submission" date="2015-06" db="UniProtKB">
        <authorList>
            <consortium name="EnsemblMetazoa"/>
        </authorList>
    </citation>
    <scope>IDENTIFICATION</scope>
</reference>
<protein>
    <recommendedName>
        <fullName evidence="14">Tetraspanin</fullName>
    </recommendedName>
</protein>
<dbReference type="OMA" id="LVINTMC"/>
<reference evidence="15 17" key="2">
    <citation type="journal article" date="2013" name="Nature">
        <title>Insights into bilaterian evolution from three spiralian genomes.</title>
        <authorList>
            <person name="Simakov O."/>
            <person name="Marletaz F."/>
            <person name="Cho S.J."/>
            <person name="Edsinger-Gonzales E."/>
            <person name="Havlak P."/>
            <person name="Hellsten U."/>
            <person name="Kuo D.H."/>
            <person name="Larsson T."/>
            <person name="Lv J."/>
            <person name="Arendt D."/>
            <person name="Savage R."/>
            <person name="Osoegawa K."/>
            <person name="de Jong P."/>
            <person name="Grimwood J."/>
            <person name="Chapman J.A."/>
            <person name="Shapiro H."/>
            <person name="Aerts A."/>
            <person name="Otillar R.P."/>
            <person name="Terry A.Y."/>
            <person name="Boore J.L."/>
            <person name="Grigoriev I.V."/>
            <person name="Lindberg D.R."/>
            <person name="Seaver E.C."/>
            <person name="Weisblat D.A."/>
            <person name="Putnam N.H."/>
            <person name="Rokhsar D.S."/>
        </authorList>
    </citation>
    <scope>NUCLEOTIDE SEQUENCE</scope>
    <source>
        <strain evidence="15 17">I ESC-2004</strain>
    </source>
</reference>
<evidence type="ECO:0000256" key="11">
    <source>
        <dbReference type="ARBA" id="ARBA00023157"/>
    </source>
</evidence>
<dbReference type="PROSITE" id="PS00421">
    <property type="entry name" value="TM4_1"/>
    <property type="match status" value="1"/>
</dbReference>
<dbReference type="EnsemblMetazoa" id="CapteT132011">
    <property type="protein sequence ID" value="CapteP132011"/>
    <property type="gene ID" value="CapteG132011"/>
</dbReference>
<evidence type="ECO:0000256" key="14">
    <source>
        <dbReference type="RuleBase" id="RU361218"/>
    </source>
</evidence>
<evidence type="ECO:0000256" key="9">
    <source>
        <dbReference type="ARBA" id="ARBA00022989"/>
    </source>
</evidence>
<evidence type="ECO:0000256" key="1">
    <source>
        <dbReference type="ARBA" id="ARBA00004496"/>
    </source>
</evidence>
<dbReference type="HOGENOM" id="CLU_055524_0_0_1"/>
<dbReference type="GO" id="GO:0005737">
    <property type="term" value="C:cytoplasm"/>
    <property type="evidence" value="ECO:0007669"/>
    <property type="project" value="UniProtKB-SubCell"/>
</dbReference>
<dbReference type="OrthoDB" id="2014092at2759"/>
<dbReference type="GO" id="GO:0046930">
    <property type="term" value="C:pore complex"/>
    <property type="evidence" value="ECO:0007669"/>
    <property type="project" value="UniProtKB-ARBA"/>
</dbReference>
<dbReference type="GO" id="GO:0005912">
    <property type="term" value="C:adherens junction"/>
    <property type="evidence" value="ECO:0007669"/>
    <property type="project" value="UniProtKB-SubCell"/>
</dbReference>
<keyword evidence="8" id="KW-0965">Cell junction</keyword>
<sequence length="279" mass="30984">MASGRDSDSSVSPIIKYLVFIFNFLFWLIGLALIGIGAWAFLEKNKLEYNTDSGSGLDLYDITFDLSIIMMIIGGVIFVISFLGCIGALRENLCLLKTFAYVLGFIFLGEVVLACLAFVFSSEVKAKVTDLLAMEGLERYREDDDFRNLIDWTQKTFECCGVSLKGYQDWSRNVYFNCTDDNRSVERCGVPYSCCRQPDDIEATIINTACGHKTQELSIYEAKGIIFTDGCVGSIIGFAENNLYVVGGVAIGLAVPQLLGIFLSRLLSNQIEDTRANWV</sequence>
<feature type="transmembrane region" description="Helical" evidence="14">
    <location>
        <begin position="62"/>
        <end position="86"/>
    </location>
</feature>
<dbReference type="GO" id="GO:0005886">
    <property type="term" value="C:plasma membrane"/>
    <property type="evidence" value="ECO:0007669"/>
    <property type="project" value="UniProtKB-SubCell"/>
</dbReference>
<comment type="similarity">
    <text evidence="4 14">Belongs to the tetraspanin (TM4SF) family.</text>
</comment>
<dbReference type="InterPro" id="IPR018503">
    <property type="entry name" value="Tetraspanin_CS"/>
</dbReference>
<dbReference type="Proteomes" id="UP000014760">
    <property type="component" value="Unassembled WGS sequence"/>
</dbReference>
<organism evidence="15">
    <name type="scientific">Capitella teleta</name>
    <name type="common">Polychaete worm</name>
    <dbReference type="NCBI Taxonomy" id="283909"/>
    <lineage>
        <taxon>Eukaryota</taxon>
        <taxon>Metazoa</taxon>
        <taxon>Spiralia</taxon>
        <taxon>Lophotrochozoa</taxon>
        <taxon>Annelida</taxon>
        <taxon>Polychaeta</taxon>
        <taxon>Sedentaria</taxon>
        <taxon>Scolecida</taxon>
        <taxon>Capitellidae</taxon>
        <taxon>Capitella</taxon>
    </lineage>
</organism>
<feature type="disulfide bond" evidence="13">
    <location>
        <begin position="160"/>
        <end position="178"/>
    </location>
</feature>
<evidence type="ECO:0000256" key="8">
    <source>
        <dbReference type="ARBA" id="ARBA00022949"/>
    </source>
</evidence>
<dbReference type="Pfam" id="PF00335">
    <property type="entry name" value="Tetraspanin"/>
    <property type="match status" value="1"/>
</dbReference>
<dbReference type="PIRSF" id="PIRSF002419">
    <property type="entry name" value="Tetraspanin"/>
    <property type="match status" value="1"/>
</dbReference>
<evidence type="ECO:0000256" key="12">
    <source>
        <dbReference type="ARBA" id="ARBA00023180"/>
    </source>
</evidence>
<evidence type="ECO:0000313" key="17">
    <source>
        <dbReference type="Proteomes" id="UP000014760"/>
    </source>
</evidence>
<dbReference type="GO" id="GO:0065003">
    <property type="term" value="P:protein-containing complex assembly"/>
    <property type="evidence" value="ECO:0007669"/>
    <property type="project" value="UniProtKB-ARBA"/>
</dbReference>
<dbReference type="PRINTS" id="PR00259">
    <property type="entry name" value="TMFOUR"/>
</dbReference>
<evidence type="ECO:0000256" key="6">
    <source>
        <dbReference type="ARBA" id="ARBA00022490"/>
    </source>
</evidence>
<dbReference type="InterPro" id="IPR018499">
    <property type="entry name" value="Tetraspanin/Peripherin"/>
</dbReference>
<evidence type="ECO:0000256" key="5">
    <source>
        <dbReference type="ARBA" id="ARBA00022475"/>
    </source>
</evidence>
<feature type="transmembrane region" description="Helical" evidence="14">
    <location>
        <begin position="20"/>
        <end position="42"/>
    </location>
</feature>
<keyword evidence="7 14" id="KW-0812">Transmembrane</keyword>
<evidence type="ECO:0000256" key="4">
    <source>
        <dbReference type="ARBA" id="ARBA00006840"/>
    </source>
</evidence>
<dbReference type="FunFam" id="1.10.1450.10:FF:000007">
    <property type="entry name" value="Tetraspanin"/>
    <property type="match status" value="1"/>
</dbReference>
<comment type="subcellular location">
    <subcellularLocation>
        <location evidence="2">Cell junction</location>
        <location evidence="2">Adherens junction</location>
    </subcellularLocation>
    <subcellularLocation>
        <location evidence="3">Cell membrane</location>
        <topology evidence="3">Multi-pass membrane protein</topology>
    </subcellularLocation>
    <subcellularLocation>
        <location evidence="1">Cytoplasm</location>
    </subcellularLocation>
    <subcellularLocation>
        <location evidence="14">Membrane</location>
        <topology evidence="14">Multi-pass membrane protein</topology>
    </subcellularLocation>
</comment>
<dbReference type="FunCoup" id="R7T870">
    <property type="interactions" value="150"/>
</dbReference>
<evidence type="ECO:0000256" key="3">
    <source>
        <dbReference type="ARBA" id="ARBA00004651"/>
    </source>
</evidence>
<dbReference type="EMBL" id="AMQN01003604">
    <property type="status" value="NOT_ANNOTATED_CDS"/>
    <property type="molecule type" value="Genomic_DNA"/>
</dbReference>
<keyword evidence="12" id="KW-0325">Glycoprotein</keyword>
<keyword evidence="6" id="KW-0963">Cytoplasm</keyword>
<dbReference type="GO" id="GO:0051604">
    <property type="term" value="P:protein maturation"/>
    <property type="evidence" value="ECO:0007669"/>
    <property type="project" value="UniProtKB-ARBA"/>
</dbReference>
<evidence type="ECO:0000256" key="2">
    <source>
        <dbReference type="ARBA" id="ARBA00004536"/>
    </source>
</evidence>
<keyword evidence="17" id="KW-1185">Reference proteome</keyword>
<dbReference type="AlphaFoldDB" id="R7T870"/>
<keyword evidence="11 13" id="KW-1015">Disulfide bond</keyword>
<keyword evidence="5" id="KW-1003">Cell membrane</keyword>
<evidence type="ECO:0000256" key="13">
    <source>
        <dbReference type="PIRSR" id="PIRSR002419-1"/>
    </source>
</evidence>
<feature type="transmembrane region" description="Helical" evidence="14">
    <location>
        <begin position="243"/>
        <end position="263"/>
    </location>
</feature>
<evidence type="ECO:0000256" key="7">
    <source>
        <dbReference type="ARBA" id="ARBA00022692"/>
    </source>
</evidence>
<proteinExistence type="inferred from homology"/>
<dbReference type="PANTHER" id="PTHR19282">
    <property type="entry name" value="TETRASPANIN"/>
    <property type="match status" value="1"/>
</dbReference>
<evidence type="ECO:0000313" key="15">
    <source>
        <dbReference type="EMBL" id="ELT87615.1"/>
    </source>
</evidence>
<dbReference type="SUPFAM" id="SSF48652">
    <property type="entry name" value="Tetraspanin"/>
    <property type="match status" value="1"/>
</dbReference>
<dbReference type="EMBL" id="KB312243">
    <property type="protein sequence ID" value="ELT87615.1"/>
    <property type="molecule type" value="Genomic_DNA"/>
</dbReference>
<keyword evidence="10 14" id="KW-0472">Membrane</keyword>
<reference evidence="17" key="1">
    <citation type="submission" date="2012-12" db="EMBL/GenBank/DDBJ databases">
        <authorList>
            <person name="Hellsten U."/>
            <person name="Grimwood J."/>
            <person name="Chapman J.A."/>
            <person name="Shapiro H."/>
            <person name="Aerts A."/>
            <person name="Otillar R.P."/>
            <person name="Terry A.Y."/>
            <person name="Boore J.L."/>
            <person name="Simakov O."/>
            <person name="Marletaz F."/>
            <person name="Cho S.-J."/>
            <person name="Edsinger-Gonzales E."/>
            <person name="Havlak P."/>
            <person name="Kuo D.-H."/>
            <person name="Larsson T."/>
            <person name="Lv J."/>
            <person name="Arendt D."/>
            <person name="Savage R."/>
            <person name="Osoegawa K."/>
            <person name="de Jong P."/>
            <person name="Lindberg D.R."/>
            <person name="Seaver E.C."/>
            <person name="Weisblat D.A."/>
            <person name="Putnam N.H."/>
            <person name="Grigoriev I.V."/>
            <person name="Rokhsar D.S."/>
        </authorList>
    </citation>
    <scope>NUCLEOTIDE SEQUENCE</scope>
    <source>
        <strain evidence="17">I ESC-2004</strain>
    </source>
</reference>
<accession>R7T870</accession>
<dbReference type="STRING" id="283909.R7T870"/>
<dbReference type="InterPro" id="IPR000301">
    <property type="entry name" value="Tetraspanin_animals"/>
</dbReference>
<dbReference type="Gene3D" id="1.10.1450.10">
    <property type="entry name" value="Tetraspanin"/>
    <property type="match status" value="1"/>
</dbReference>
<dbReference type="GO" id="GO:0072659">
    <property type="term" value="P:protein localization to plasma membrane"/>
    <property type="evidence" value="ECO:0007669"/>
    <property type="project" value="UniProtKB-ARBA"/>
</dbReference>